<evidence type="ECO:0000313" key="1">
    <source>
        <dbReference type="EMBL" id="KVH88092.1"/>
    </source>
</evidence>
<comment type="caution">
    <text evidence="1">The sequence shown here is derived from an EMBL/GenBank/DDBJ whole genome shotgun (WGS) entry which is preliminary data.</text>
</comment>
<dbReference type="Proteomes" id="UP000243975">
    <property type="component" value="Unassembled WGS sequence"/>
</dbReference>
<accession>A0A124SAP0</accession>
<proteinExistence type="predicted"/>
<dbReference type="EMBL" id="LEKV01005581">
    <property type="protein sequence ID" value="KVH88092.1"/>
    <property type="molecule type" value="Genomic_DNA"/>
</dbReference>
<organism evidence="1 2">
    <name type="scientific">Cynara cardunculus var. scolymus</name>
    <name type="common">Globe artichoke</name>
    <name type="synonym">Cynara scolymus</name>
    <dbReference type="NCBI Taxonomy" id="59895"/>
    <lineage>
        <taxon>Eukaryota</taxon>
        <taxon>Viridiplantae</taxon>
        <taxon>Streptophyta</taxon>
        <taxon>Embryophyta</taxon>
        <taxon>Tracheophyta</taxon>
        <taxon>Spermatophyta</taxon>
        <taxon>Magnoliopsida</taxon>
        <taxon>eudicotyledons</taxon>
        <taxon>Gunneridae</taxon>
        <taxon>Pentapetalae</taxon>
        <taxon>asterids</taxon>
        <taxon>campanulids</taxon>
        <taxon>Asterales</taxon>
        <taxon>Asteraceae</taxon>
        <taxon>Carduoideae</taxon>
        <taxon>Cardueae</taxon>
        <taxon>Carduinae</taxon>
        <taxon>Cynara</taxon>
    </lineage>
</organism>
<sequence length="77" mass="9001">MAKSKQQKSFFSFFSIFRSQKARRDEGKFDDILKAYRVYPSDQDGVRWVADPAIDRKASSYISSITTMWSHDLDITK</sequence>
<dbReference type="OMA" id="QDDAREM"/>
<evidence type="ECO:0000313" key="2">
    <source>
        <dbReference type="Proteomes" id="UP000243975"/>
    </source>
</evidence>
<gene>
    <name evidence="1" type="ORF">Ccrd_024521</name>
</gene>
<dbReference type="AlphaFoldDB" id="A0A124SAP0"/>
<reference evidence="1 2" key="1">
    <citation type="journal article" date="2016" name="Sci. Rep.">
        <title>The genome sequence of the outbreeding globe artichoke constructed de novo incorporating a phase-aware low-pass sequencing strategy of F1 progeny.</title>
        <authorList>
            <person name="Scaglione D."/>
            <person name="Reyes-Chin-Wo S."/>
            <person name="Acquadro A."/>
            <person name="Froenicke L."/>
            <person name="Portis E."/>
            <person name="Beitel C."/>
            <person name="Tirone M."/>
            <person name="Mauro R."/>
            <person name="Lo Monaco A."/>
            <person name="Mauromicale G."/>
            <person name="Faccioli P."/>
            <person name="Cattivelli L."/>
            <person name="Rieseberg L."/>
            <person name="Michelmore R."/>
            <person name="Lanteri S."/>
        </authorList>
    </citation>
    <scope>NUCLEOTIDE SEQUENCE [LARGE SCALE GENOMIC DNA]</scope>
    <source>
        <strain evidence="1">2C</strain>
    </source>
</reference>
<dbReference type="PANTHER" id="PTHR33511">
    <property type="entry name" value="OS06G0632400 PROTEIN"/>
    <property type="match status" value="1"/>
</dbReference>
<dbReference type="Gramene" id="KVH88092">
    <property type="protein sequence ID" value="KVH88092"/>
    <property type="gene ID" value="Ccrd_024521"/>
</dbReference>
<keyword evidence="2" id="KW-1185">Reference proteome</keyword>
<protein>
    <submittedName>
        <fullName evidence="1">Uncharacterized protein</fullName>
    </submittedName>
</protein>
<name>A0A124SAP0_CYNCS</name>